<protein>
    <submittedName>
        <fullName evidence="6">MFS transporter</fullName>
    </submittedName>
</protein>
<feature type="transmembrane region" description="Helical" evidence="4">
    <location>
        <begin position="221"/>
        <end position="247"/>
    </location>
</feature>
<dbReference type="EMBL" id="AP025516">
    <property type="protein sequence ID" value="BDD86042.1"/>
    <property type="molecule type" value="Genomic_DNA"/>
</dbReference>
<dbReference type="SUPFAM" id="SSF103473">
    <property type="entry name" value="MFS general substrate transporter"/>
    <property type="match status" value="1"/>
</dbReference>
<feature type="transmembrane region" description="Helical" evidence="4">
    <location>
        <begin position="169"/>
        <end position="188"/>
    </location>
</feature>
<feature type="transmembrane region" description="Helical" evidence="4">
    <location>
        <begin position="282"/>
        <end position="306"/>
    </location>
</feature>
<feature type="transmembrane region" description="Helical" evidence="4">
    <location>
        <begin position="54"/>
        <end position="76"/>
    </location>
</feature>
<evidence type="ECO:0000256" key="4">
    <source>
        <dbReference type="SAM" id="Phobius"/>
    </source>
</evidence>
<evidence type="ECO:0000313" key="6">
    <source>
        <dbReference type="EMBL" id="BDD86042.1"/>
    </source>
</evidence>
<dbReference type="PANTHER" id="PTHR23527:SF1">
    <property type="entry name" value="BLL3282 PROTEIN"/>
    <property type="match status" value="1"/>
</dbReference>
<dbReference type="InterPro" id="IPR052952">
    <property type="entry name" value="MFS-Transporter"/>
</dbReference>
<dbReference type="PROSITE" id="PS50850">
    <property type="entry name" value="MFS"/>
    <property type="match status" value="1"/>
</dbReference>
<feature type="transmembrane region" description="Helical" evidence="4">
    <location>
        <begin position="12"/>
        <end position="34"/>
    </location>
</feature>
<dbReference type="InterPro" id="IPR020846">
    <property type="entry name" value="MFS_dom"/>
</dbReference>
<feature type="transmembrane region" description="Helical" evidence="4">
    <location>
        <begin position="380"/>
        <end position="399"/>
    </location>
</feature>
<accession>A0ABN6M3P7</accession>
<reference evidence="6 7" key="1">
    <citation type="submission" date="2022-01" db="EMBL/GenBank/DDBJ databases">
        <title>Desulfofustis limnae sp. nov., a novel mesophilic sulfate-reducing bacterium isolated from marsh soil.</title>
        <authorList>
            <person name="Watanabe M."/>
            <person name="Takahashi A."/>
            <person name="Kojima H."/>
            <person name="Fukui M."/>
        </authorList>
    </citation>
    <scope>NUCLEOTIDE SEQUENCE [LARGE SCALE GENOMIC DNA]</scope>
    <source>
        <strain evidence="6 7">PPLL</strain>
    </source>
</reference>
<organism evidence="6 7">
    <name type="scientific">Desulfofustis limnaeus</name>
    <dbReference type="NCBI Taxonomy" id="2740163"/>
    <lineage>
        <taxon>Bacteria</taxon>
        <taxon>Pseudomonadati</taxon>
        <taxon>Thermodesulfobacteriota</taxon>
        <taxon>Desulfobulbia</taxon>
        <taxon>Desulfobulbales</taxon>
        <taxon>Desulfocapsaceae</taxon>
        <taxon>Desulfofustis</taxon>
    </lineage>
</organism>
<dbReference type="PANTHER" id="PTHR23527">
    <property type="entry name" value="BLL3282 PROTEIN"/>
    <property type="match status" value="1"/>
</dbReference>
<feature type="transmembrane region" description="Helical" evidence="4">
    <location>
        <begin position="312"/>
        <end position="334"/>
    </location>
</feature>
<dbReference type="InterPro" id="IPR011701">
    <property type="entry name" value="MFS"/>
</dbReference>
<feature type="transmembrane region" description="Helical" evidence="4">
    <location>
        <begin position="346"/>
        <end position="368"/>
    </location>
</feature>
<evidence type="ECO:0000259" key="5">
    <source>
        <dbReference type="PROSITE" id="PS50850"/>
    </source>
</evidence>
<name>A0ABN6M3P7_9BACT</name>
<keyword evidence="3 4" id="KW-0472">Membrane</keyword>
<dbReference type="Pfam" id="PF07690">
    <property type="entry name" value="MFS_1"/>
    <property type="match status" value="1"/>
</dbReference>
<evidence type="ECO:0000256" key="2">
    <source>
        <dbReference type="ARBA" id="ARBA00022989"/>
    </source>
</evidence>
<evidence type="ECO:0000256" key="1">
    <source>
        <dbReference type="ARBA" id="ARBA00022692"/>
    </source>
</evidence>
<gene>
    <name evidence="6" type="ORF">DPPLL_04070</name>
</gene>
<feature type="transmembrane region" description="Helical" evidence="4">
    <location>
        <begin position="88"/>
        <end position="106"/>
    </location>
</feature>
<keyword evidence="2 4" id="KW-1133">Transmembrane helix</keyword>
<evidence type="ECO:0000256" key="3">
    <source>
        <dbReference type="ARBA" id="ARBA00023136"/>
    </source>
</evidence>
<dbReference type="Gene3D" id="1.20.1250.20">
    <property type="entry name" value="MFS general substrate transporter like domains"/>
    <property type="match status" value="2"/>
</dbReference>
<proteinExistence type="predicted"/>
<feature type="domain" description="Major facilitator superfamily (MFS) profile" evidence="5">
    <location>
        <begin position="18"/>
        <end position="404"/>
    </location>
</feature>
<dbReference type="InterPro" id="IPR036259">
    <property type="entry name" value="MFS_trans_sf"/>
</dbReference>
<keyword evidence="7" id="KW-1185">Reference proteome</keyword>
<feature type="transmembrane region" description="Helical" evidence="4">
    <location>
        <begin position="253"/>
        <end position="275"/>
    </location>
</feature>
<evidence type="ECO:0000313" key="7">
    <source>
        <dbReference type="Proteomes" id="UP000830055"/>
    </source>
</evidence>
<keyword evidence="1 4" id="KW-0812">Transmembrane</keyword>
<dbReference type="RefSeq" id="WP_284153145.1">
    <property type="nucleotide sequence ID" value="NZ_AP025516.1"/>
</dbReference>
<dbReference type="Proteomes" id="UP000830055">
    <property type="component" value="Chromosome"/>
</dbReference>
<sequence length="404" mass="42545">MTTPDEQDRRPGHNLLLVLLLVAGVQVLATLSVLSLATLAPAVAPSFGIGAHFVGYQVSVIYISAAIISLLAGSLVSRWGAITTSQCAMALCLVGVLGLTAGNLLVLVLSSLLIGAGYGMTNPAASHLLFRLAPAKHRNLLFSLKQTAVPIGGVIAGLLLPALTAAIGWRSALLACAGLVVALFFVLNRYRRRFDRDRSPSRPLMQSIQYGLRVLFRRKELLRLSVMAFCYSATQLSLMSFAVSLLVQDLGKSLIIAGTVVSLVQGCGAGGRILWGIIADRFGAGIPILVGIGILSTLSSLGVAVVNERWPFAAVIALLCLYGACSIGWNGVFLAEVARISKDEAVSSMTGMVLCFTFLGVVVGPTVFALTYSQLTSYTATYGIMALFPAVGTVSLLRFRPSKA</sequence>